<gene>
    <name evidence="2" type="ORF">ACFQPE_05270</name>
</gene>
<dbReference type="Proteomes" id="UP001596547">
    <property type="component" value="Unassembled WGS sequence"/>
</dbReference>
<evidence type="ECO:0000256" key="1">
    <source>
        <dbReference type="SAM" id="MobiDB-lite"/>
    </source>
</evidence>
<organism evidence="2 3">
    <name type="scientific">Halomarina halobia</name>
    <dbReference type="NCBI Taxonomy" id="3033386"/>
    <lineage>
        <taxon>Archaea</taxon>
        <taxon>Methanobacteriati</taxon>
        <taxon>Methanobacteriota</taxon>
        <taxon>Stenosarchaea group</taxon>
        <taxon>Halobacteria</taxon>
        <taxon>Halobacteriales</taxon>
        <taxon>Natronomonadaceae</taxon>
        <taxon>Halomarina</taxon>
    </lineage>
</organism>
<feature type="region of interest" description="Disordered" evidence="1">
    <location>
        <begin position="1"/>
        <end position="20"/>
    </location>
</feature>
<dbReference type="InterPro" id="IPR009057">
    <property type="entry name" value="Homeodomain-like_sf"/>
</dbReference>
<dbReference type="AlphaFoldDB" id="A0ABD6A7B7"/>
<accession>A0ABD6A7B7</accession>
<name>A0ABD6A7B7_9EURY</name>
<dbReference type="RefSeq" id="WP_276304531.1">
    <property type="nucleotide sequence ID" value="NZ_CP119992.1"/>
</dbReference>
<dbReference type="InterPro" id="IPR007367">
    <property type="entry name" value="DUF433"/>
</dbReference>
<evidence type="ECO:0000313" key="2">
    <source>
        <dbReference type="EMBL" id="MFC7316206.1"/>
    </source>
</evidence>
<dbReference type="Gene3D" id="1.10.10.10">
    <property type="entry name" value="Winged helix-like DNA-binding domain superfamily/Winged helix DNA-binding domain"/>
    <property type="match status" value="1"/>
</dbReference>
<dbReference type="Pfam" id="PF04255">
    <property type="entry name" value="DUF433"/>
    <property type="match status" value="1"/>
</dbReference>
<evidence type="ECO:0000313" key="3">
    <source>
        <dbReference type="Proteomes" id="UP001596547"/>
    </source>
</evidence>
<dbReference type="GeneID" id="79314078"/>
<dbReference type="SUPFAM" id="SSF46689">
    <property type="entry name" value="Homeodomain-like"/>
    <property type="match status" value="1"/>
</dbReference>
<dbReference type="InterPro" id="IPR036388">
    <property type="entry name" value="WH-like_DNA-bd_sf"/>
</dbReference>
<protein>
    <submittedName>
        <fullName evidence="2">DUF433 domain-containing protein</fullName>
    </submittedName>
</protein>
<reference evidence="2 3" key="1">
    <citation type="journal article" date="2019" name="Int. J. Syst. Evol. Microbiol.">
        <title>The Global Catalogue of Microorganisms (GCM) 10K type strain sequencing project: providing services to taxonomists for standard genome sequencing and annotation.</title>
        <authorList>
            <consortium name="The Broad Institute Genomics Platform"/>
            <consortium name="The Broad Institute Genome Sequencing Center for Infectious Disease"/>
            <person name="Wu L."/>
            <person name="Ma J."/>
        </authorList>
    </citation>
    <scope>NUCLEOTIDE SEQUENCE [LARGE SCALE GENOMIC DNA]</scope>
    <source>
        <strain evidence="2 3">PSR21</strain>
    </source>
</reference>
<proteinExistence type="predicted"/>
<sequence>MSTVEVGGIVPGEESDIHDKPHIEGSRITVQYVHSRVEERGLRPETVADRHNLDLADVYAALAYYHRNPEEMRRVAEQRARRLQVAEERTTLTPLGRD</sequence>
<keyword evidence="3" id="KW-1185">Reference proteome</keyword>
<dbReference type="EMBL" id="JBHTBF010000002">
    <property type="protein sequence ID" value="MFC7316206.1"/>
    <property type="molecule type" value="Genomic_DNA"/>
</dbReference>
<comment type="caution">
    <text evidence="2">The sequence shown here is derived from an EMBL/GenBank/DDBJ whole genome shotgun (WGS) entry which is preliminary data.</text>
</comment>